<accession>A0A0P1AYM6</accession>
<feature type="chain" id="PRO_5006059042" evidence="1">
    <location>
        <begin position="20"/>
        <end position="185"/>
    </location>
</feature>
<dbReference type="RefSeq" id="XP_024583014.1">
    <property type="nucleotide sequence ID" value="XM_024717524.1"/>
</dbReference>
<dbReference type="GeneID" id="36398307"/>
<keyword evidence="3" id="KW-1185">Reference proteome</keyword>
<evidence type="ECO:0000256" key="1">
    <source>
        <dbReference type="SAM" id="SignalP"/>
    </source>
</evidence>
<feature type="signal peptide" evidence="1">
    <location>
        <begin position="1"/>
        <end position="19"/>
    </location>
</feature>
<dbReference type="AlphaFoldDB" id="A0A0P1AYM6"/>
<keyword evidence="1" id="KW-0732">Signal</keyword>
<sequence>MKLYQSLLTTALLLSRIEASYTIDNEQEKTVSDAPTARNLEATHLTIKWIKNVLKKFLVRESTKIQADLKLYEGFEQSTLESLSHLKLYYAAFRQMKSKQAAKAQQIQPLEDVKPRHPQYGITQAYYDQHLLTYQNDMDYYYFRLRYIRLQQELLNTLLKELENGKGIIALISKVSSSSTGTEKY</sequence>
<proteinExistence type="predicted"/>
<dbReference type="Proteomes" id="UP000054928">
    <property type="component" value="Unassembled WGS sequence"/>
</dbReference>
<dbReference type="EMBL" id="CCYD01002107">
    <property type="protein sequence ID" value="CEG46645.1"/>
    <property type="molecule type" value="Genomic_DNA"/>
</dbReference>
<name>A0A0P1AYM6_PLAHL</name>
<reference evidence="3" key="1">
    <citation type="submission" date="2014-09" db="EMBL/GenBank/DDBJ databases">
        <authorList>
            <person name="Sharma Rahul"/>
            <person name="Thines Marco"/>
        </authorList>
    </citation>
    <scope>NUCLEOTIDE SEQUENCE [LARGE SCALE GENOMIC DNA]</scope>
</reference>
<protein>
    <submittedName>
        <fullName evidence="2">RxLR-like protein</fullName>
    </submittedName>
</protein>
<evidence type="ECO:0000313" key="3">
    <source>
        <dbReference type="Proteomes" id="UP000054928"/>
    </source>
</evidence>
<organism evidence="2 3">
    <name type="scientific">Plasmopara halstedii</name>
    <name type="common">Downy mildew of sunflower</name>
    <dbReference type="NCBI Taxonomy" id="4781"/>
    <lineage>
        <taxon>Eukaryota</taxon>
        <taxon>Sar</taxon>
        <taxon>Stramenopiles</taxon>
        <taxon>Oomycota</taxon>
        <taxon>Peronosporomycetes</taxon>
        <taxon>Peronosporales</taxon>
        <taxon>Peronosporaceae</taxon>
        <taxon>Plasmopara</taxon>
    </lineage>
</organism>
<evidence type="ECO:0000313" key="2">
    <source>
        <dbReference type="EMBL" id="CEG46645.1"/>
    </source>
</evidence>